<dbReference type="GO" id="GO:0003918">
    <property type="term" value="F:DNA topoisomerase type II (double strand cut, ATP-hydrolyzing) activity"/>
    <property type="evidence" value="ECO:0007669"/>
    <property type="project" value="UniProtKB-UniRule"/>
</dbReference>
<dbReference type="GO" id="GO:0048821">
    <property type="term" value="P:erythrocyte development"/>
    <property type="evidence" value="ECO:0007669"/>
    <property type="project" value="TreeGrafter"/>
</dbReference>
<dbReference type="InterPro" id="IPR050087">
    <property type="entry name" value="AON_synthase_class-II"/>
</dbReference>
<dbReference type="InterPro" id="IPR036388">
    <property type="entry name" value="WH-like_DNA-bd_sf"/>
</dbReference>
<dbReference type="PANTHER" id="PTHR13693:SF50">
    <property type="entry name" value="5-AMINOLEVULINATE SYNTHASE, NON-SPECIFIC, MITOCHONDRIAL"/>
    <property type="match status" value="1"/>
</dbReference>
<sequence length="1067" mass="118653">MKSPSRKFYQSAEQRNSLAGNNLSVNNTVVNSLYNMMGSRAPELSSEIDKLRVQLLNNVQVLTDCPRVEEEISHREILTRIENIILGIVTSLSKDEAPVLALPNRSSWANVSFDSAIGLQMSSGSSVSTIRSDCPSSVTKFAQILKILSVIYRLVQSNSYATKRDIYYNNTQLFGSQTTVDSIVDDISCMLKVPRRSLHVLATSKGLIAGDLRYMEEDGTRIDCHSSSAAVAVSSNISGIRNIVSSAKFVMIVEKDATFQRLLDDDFCTKLCPCIIITGKGVPDVNSRLMVRKLWDTLHIPIFALVDADPHGIEIMCIYKYGSVAMSFEAHSLTVPSVMWLGLLPSDLQRLRVPEDALIPLTKRDESKLSSLLKRPYLTSQPDWQKEMELMQQTRVKAEIQSLAAIAPDFLTSIYLPNKLRYGGWVSYGLRKKNSLRKNEGHKTELHYILKTSSRSRLSHMDVVIRRCPFLTVAPSVFLQLAAKSSLVNYAQKCPVMMDLASRPLARALSSSASAFKDQKHEVKLPPGHTTPPAGQDVGSKCPFLAAEMVQKNNRVVRKVSMELQEDVQGMHSFHTGKTGVDVSVVDLIEADKTNTGAPKSLFKPVSSKVSHLLKDNLPEVVTFQYDTFFKKKIESKKEDHTYRVFKTVNRRAPSFPMADDYSSSSHTKRDVSVWCSNDYLGMSRHPKVTQAIIETVRKHGAGAGGTRNISGTSKFHVELEQELADLHSKDAALLFTSCFVANDSTLFTLAKMLPGCEIYSDAGNHASMIQGIRNSGVKKFIFRHNDVNHLRELLEKSDPSTPKIVAFETVHSMDGAVCPLEEMCDVAHKFGALTFVDEVHAVGLYGPRGGGIGDRDRVMHKMDIISGTLGKAFGCVGGYIASTSALVDTVRSYAAGFIFTTSLPPMLLAGARESIKILKTEEGQVLRRKHQRSVKLLRQMLMDSGLPVVHCPSHIIPVRVADAEKNTEICDIMMSRYNIYVQAINYPTVAKGEELLRIAPTPHHTPQMMYYFVDRLVKTWKEVGLELRPHSSAECNFCQQPLHFELMSEREKSYFTGLSHMISAVA</sequence>
<keyword evidence="17" id="KW-0809">Transit peptide</keyword>
<evidence type="ECO:0000256" key="27">
    <source>
        <dbReference type="ARBA" id="ARBA00037218"/>
    </source>
</evidence>
<keyword evidence="20" id="KW-0496">Mitochondrion</keyword>
<proteinExistence type="inferred from homology"/>
<evidence type="ECO:0000256" key="11">
    <source>
        <dbReference type="ARBA" id="ARBA00022679"/>
    </source>
</evidence>
<comment type="cofactor">
    <cofactor evidence="2">
        <name>pyridoxal 5'-phosphate</name>
        <dbReference type="ChEBI" id="CHEBI:597326"/>
    </cofactor>
</comment>
<keyword evidence="16" id="KW-0663">Pyridoxal phosphate</keyword>
<comment type="cofactor">
    <cofactor evidence="3">
        <name>Mg(2+)</name>
        <dbReference type="ChEBI" id="CHEBI:18420"/>
    </cofactor>
</comment>
<keyword evidence="19 34" id="KW-0238">DNA-binding</keyword>
<evidence type="ECO:0000256" key="4">
    <source>
        <dbReference type="ARBA" id="ARBA00004123"/>
    </source>
</evidence>
<dbReference type="Pfam" id="PF04406">
    <property type="entry name" value="TP6A_N"/>
    <property type="match status" value="1"/>
</dbReference>
<feature type="domain" description="Aminotransferase class I/classII large" evidence="35">
    <location>
        <begin position="671"/>
        <end position="1017"/>
    </location>
</feature>
<evidence type="ECO:0000256" key="3">
    <source>
        <dbReference type="ARBA" id="ARBA00001946"/>
    </source>
</evidence>
<gene>
    <name evidence="39" type="ORF">AKAME5_000345900</name>
</gene>
<feature type="domain" description="5-aminolevulinate synthase presequence" evidence="37">
    <location>
        <begin position="463"/>
        <end position="572"/>
    </location>
</feature>
<dbReference type="GO" id="GO:0005743">
    <property type="term" value="C:mitochondrial inner membrane"/>
    <property type="evidence" value="ECO:0007669"/>
    <property type="project" value="UniProtKB-SubCell"/>
</dbReference>
<evidence type="ECO:0000259" key="36">
    <source>
        <dbReference type="Pfam" id="PF04406"/>
    </source>
</evidence>
<dbReference type="SUPFAM" id="SSF56726">
    <property type="entry name" value="DNA topoisomerase IV, alpha subunit"/>
    <property type="match status" value="1"/>
</dbReference>
<organism evidence="39 40">
    <name type="scientific">Lates japonicus</name>
    <name type="common">Japanese lates</name>
    <dbReference type="NCBI Taxonomy" id="270547"/>
    <lineage>
        <taxon>Eukaryota</taxon>
        <taxon>Metazoa</taxon>
        <taxon>Chordata</taxon>
        <taxon>Craniata</taxon>
        <taxon>Vertebrata</taxon>
        <taxon>Euteleostomi</taxon>
        <taxon>Actinopterygii</taxon>
        <taxon>Neopterygii</taxon>
        <taxon>Teleostei</taxon>
        <taxon>Neoteleostei</taxon>
        <taxon>Acanthomorphata</taxon>
        <taxon>Carangaria</taxon>
        <taxon>Carangaria incertae sedis</taxon>
        <taxon>Centropomidae</taxon>
        <taxon>Lates</taxon>
    </lineage>
</organism>
<dbReference type="InterPro" id="IPR013049">
    <property type="entry name" value="Spo11/TopoVI_A_N"/>
</dbReference>
<evidence type="ECO:0000313" key="39">
    <source>
        <dbReference type="EMBL" id="GLD49985.1"/>
    </source>
</evidence>
<dbReference type="Pfam" id="PF21180">
    <property type="entry name" value="TOP6A-Spo11_Toprim"/>
    <property type="match status" value="1"/>
</dbReference>
<evidence type="ECO:0000256" key="30">
    <source>
        <dbReference type="ARBA" id="ARBA00042219"/>
    </source>
</evidence>
<dbReference type="AlphaFoldDB" id="A0AAD3MA53"/>
<keyword evidence="23 34" id="KW-0413">Isomerase</keyword>
<dbReference type="Gene3D" id="3.40.1360.10">
    <property type="match status" value="1"/>
</dbReference>
<keyword evidence="22" id="KW-0472">Membrane</keyword>
<dbReference type="Gene3D" id="1.10.10.10">
    <property type="entry name" value="Winged helix-like DNA-binding domain superfamily/Winged helix DNA-binding domain"/>
    <property type="match status" value="1"/>
</dbReference>
<evidence type="ECO:0000256" key="25">
    <source>
        <dbReference type="ARBA" id="ARBA00023278"/>
    </source>
</evidence>
<keyword evidence="24" id="KW-0539">Nucleus</keyword>
<feature type="active site" description="O-(5'-phospho-DNA)-tyrosine intermediate" evidence="34">
    <location>
        <position position="168"/>
    </location>
</feature>
<evidence type="ECO:0000256" key="15">
    <source>
        <dbReference type="ARBA" id="ARBA00022842"/>
    </source>
</evidence>
<feature type="domain" description="Spo11/DNA topoisomerase VI subunit A N-terminal" evidence="36">
    <location>
        <begin position="140"/>
        <end position="200"/>
    </location>
</feature>
<evidence type="ECO:0000256" key="7">
    <source>
        <dbReference type="ARBA" id="ARBA00006559"/>
    </source>
</evidence>
<keyword evidence="13" id="KW-0547">Nucleotide-binding</keyword>
<comment type="pathway">
    <text evidence="6">Porphyrin-containing compound metabolism; protoporphyrin-IX biosynthesis; 5-aminolevulinate from glycine: step 1/1.</text>
</comment>
<evidence type="ECO:0000256" key="33">
    <source>
        <dbReference type="ARBA" id="ARBA00082656"/>
    </source>
</evidence>
<dbReference type="FunFam" id="3.40.1360.10:FF:000003">
    <property type="entry name" value="DNA topoisomerase 6 subunit A"/>
    <property type="match status" value="1"/>
</dbReference>
<dbReference type="CDD" id="cd06454">
    <property type="entry name" value="KBL_like"/>
    <property type="match status" value="1"/>
</dbReference>
<evidence type="ECO:0000256" key="5">
    <source>
        <dbReference type="ARBA" id="ARBA00004637"/>
    </source>
</evidence>
<evidence type="ECO:0000313" key="40">
    <source>
        <dbReference type="Proteomes" id="UP001279410"/>
    </source>
</evidence>
<keyword evidence="21" id="KW-0350">Heme biosynthesis</keyword>
<evidence type="ECO:0000256" key="22">
    <source>
        <dbReference type="ARBA" id="ARBA00023136"/>
    </source>
</evidence>
<dbReference type="SUPFAM" id="SSF53383">
    <property type="entry name" value="PLP-dependent transferases"/>
    <property type="match status" value="1"/>
</dbReference>
<dbReference type="GO" id="GO:0003870">
    <property type="term" value="F:5-aminolevulinate synthase activity"/>
    <property type="evidence" value="ECO:0007669"/>
    <property type="project" value="UniProtKB-EC"/>
</dbReference>
<dbReference type="GO" id="GO:0006783">
    <property type="term" value="P:heme biosynthetic process"/>
    <property type="evidence" value="ECO:0007669"/>
    <property type="project" value="UniProtKB-KW"/>
</dbReference>
<reference evidence="39" key="1">
    <citation type="submission" date="2022-08" db="EMBL/GenBank/DDBJ databases">
        <title>Genome sequencing of akame (Lates japonicus).</title>
        <authorList>
            <person name="Hashiguchi Y."/>
            <person name="Takahashi H."/>
        </authorList>
    </citation>
    <scope>NUCLEOTIDE SEQUENCE</scope>
    <source>
        <strain evidence="39">Kochi</strain>
    </source>
</reference>
<evidence type="ECO:0000256" key="1">
    <source>
        <dbReference type="ARBA" id="ARBA00000185"/>
    </source>
</evidence>
<protein>
    <recommendedName>
        <fullName evidence="28">5-aminolevulinate synthase, non-specific, mitochondrial</fullName>
        <ecNumber evidence="10">2.3.1.37</ecNumber>
        <ecNumber evidence="9">5.6.2.2</ecNumber>
    </recommendedName>
    <alternativeName>
        <fullName evidence="31">5-aminolevulinic acid synthase 1</fullName>
    </alternativeName>
    <alternativeName>
        <fullName evidence="30">Delta-ALA synthase 1</fullName>
    </alternativeName>
    <alternativeName>
        <fullName evidence="29">Delta-aminolevulinate synthase 1</fullName>
    </alternativeName>
    <alternativeName>
        <fullName evidence="33">Meiotic recombination protein SPO11-3</fullName>
    </alternativeName>
</protein>
<evidence type="ECO:0000256" key="19">
    <source>
        <dbReference type="ARBA" id="ARBA00023125"/>
    </source>
</evidence>
<evidence type="ECO:0000256" key="8">
    <source>
        <dbReference type="ARBA" id="ARBA00008392"/>
    </source>
</evidence>
<evidence type="ECO:0000259" key="38">
    <source>
        <dbReference type="Pfam" id="PF21180"/>
    </source>
</evidence>
<dbReference type="FunFam" id="3.40.640.10:FF:000006">
    <property type="entry name" value="5-aminolevulinate synthase, mitochondrial"/>
    <property type="match status" value="1"/>
</dbReference>
<dbReference type="GO" id="GO:0005759">
    <property type="term" value="C:mitochondrial matrix"/>
    <property type="evidence" value="ECO:0007669"/>
    <property type="project" value="InterPro"/>
</dbReference>
<dbReference type="InterPro" id="IPR015118">
    <property type="entry name" value="5aminolev_synth_preseq"/>
</dbReference>
<evidence type="ECO:0000256" key="20">
    <source>
        <dbReference type="ARBA" id="ARBA00023128"/>
    </source>
</evidence>
<dbReference type="InterPro" id="IPR004839">
    <property type="entry name" value="Aminotransferase_I/II_large"/>
</dbReference>
<evidence type="ECO:0000256" key="31">
    <source>
        <dbReference type="ARBA" id="ARBA00042303"/>
    </source>
</evidence>
<comment type="similarity">
    <text evidence="8">Belongs to the class-II pyridoxal-phosphate-dependent aminotransferase family.</text>
</comment>
<evidence type="ECO:0000256" key="12">
    <source>
        <dbReference type="ARBA" id="ARBA00022723"/>
    </source>
</evidence>
<evidence type="ECO:0000256" key="21">
    <source>
        <dbReference type="ARBA" id="ARBA00023133"/>
    </source>
</evidence>
<comment type="function">
    <text evidence="27">Catalyzes the pyridoxal 5'-phosphate (PLP)-dependent condensation of succinyl-CoA and glycine to form aminolevulinic acid (ALA), with CoA and CO2 as by-products.</text>
</comment>
<dbReference type="Gene3D" id="3.90.1150.10">
    <property type="entry name" value="Aspartate Aminotransferase, domain 1"/>
    <property type="match status" value="1"/>
</dbReference>
<dbReference type="EC" id="5.6.2.2" evidence="9"/>
<evidence type="ECO:0000256" key="2">
    <source>
        <dbReference type="ARBA" id="ARBA00001933"/>
    </source>
</evidence>
<keyword evidence="11" id="KW-0808">Transferase</keyword>
<evidence type="ECO:0000256" key="13">
    <source>
        <dbReference type="ARBA" id="ARBA00022741"/>
    </source>
</evidence>
<dbReference type="InterPro" id="IPR015424">
    <property type="entry name" value="PyrdxlP-dep_Trfase"/>
</dbReference>
<dbReference type="InterPro" id="IPR001917">
    <property type="entry name" value="Aminotrans_II_pyridoxalP_BS"/>
</dbReference>
<dbReference type="InterPro" id="IPR010961">
    <property type="entry name" value="4pyrrol_synth_NH2levulA_synth"/>
</dbReference>
<comment type="catalytic activity">
    <reaction evidence="1 34">
        <text>ATP-dependent breakage, passage and rejoining of double-stranded DNA.</text>
        <dbReference type="EC" id="5.6.2.2"/>
    </reaction>
</comment>
<evidence type="ECO:0000256" key="23">
    <source>
        <dbReference type="ARBA" id="ARBA00023235"/>
    </source>
</evidence>
<keyword evidence="12" id="KW-0479">Metal-binding</keyword>
<dbReference type="GO" id="GO:0005634">
    <property type="term" value="C:nucleus"/>
    <property type="evidence" value="ECO:0007669"/>
    <property type="project" value="UniProtKB-SubCell"/>
</dbReference>
<comment type="catalytic activity">
    <reaction evidence="32">
        <text>succinyl-CoA + glycine + H(+) = 5-aminolevulinate + CO2 + CoA</text>
        <dbReference type="Rhea" id="RHEA:12921"/>
        <dbReference type="ChEBI" id="CHEBI:15378"/>
        <dbReference type="ChEBI" id="CHEBI:16526"/>
        <dbReference type="ChEBI" id="CHEBI:57287"/>
        <dbReference type="ChEBI" id="CHEBI:57292"/>
        <dbReference type="ChEBI" id="CHEBI:57305"/>
        <dbReference type="ChEBI" id="CHEBI:356416"/>
        <dbReference type="EC" id="2.3.1.37"/>
    </reaction>
    <physiologicalReaction direction="left-to-right" evidence="32">
        <dbReference type="Rhea" id="RHEA:12922"/>
    </physiologicalReaction>
</comment>
<dbReference type="GO" id="GO:0005524">
    <property type="term" value="F:ATP binding"/>
    <property type="evidence" value="ECO:0007669"/>
    <property type="project" value="InterPro"/>
</dbReference>
<evidence type="ECO:0000256" key="29">
    <source>
        <dbReference type="ARBA" id="ARBA00042079"/>
    </source>
</evidence>
<keyword evidence="18 34" id="KW-0799">Topoisomerase</keyword>
<keyword evidence="14" id="KW-0999">Mitochondrion inner membrane</keyword>
<dbReference type="Proteomes" id="UP001279410">
    <property type="component" value="Unassembled WGS sequence"/>
</dbReference>
<dbReference type="PROSITE" id="PS00599">
    <property type="entry name" value="AA_TRANSFER_CLASS_2"/>
    <property type="match status" value="1"/>
</dbReference>
<dbReference type="GO" id="GO:0042138">
    <property type="term" value="P:meiotic DNA double-strand break formation"/>
    <property type="evidence" value="ECO:0007669"/>
    <property type="project" value="InterPro"/>
</dbReference>
<dbReference type="Pfam" id="PF09029">
    <property type="entry name" value="Preseq_ALAS"/>
    <property type="match status" value="1"/>
</dbReference>
<accession>A0AAD3MA53</accession>
<evidence type="ECO:0000256" key="10">
    <source>
        <dbReference type="ARBA" id="ARBA00013257"/>
    </source>
</evidence>
<comment type="similarity">
    <text evidence="7 34">Belongs to the TOP6A family.</text>
</comment>
<comment type="subcellular location">
    <subcellularLocation>
        <location evidence="5">Mitochondrion inner membrane</location>
        <topology evidence="5">Peripheral membrane protein</topology>
    </subcellularLocation>
    <subcellularLocation>
        <location evidence="4">Nucleus</location>
    </subcellularLocation>
</comment>
<dbReference type="FunFam" id="1.10.10.10:FF:000387">
    <property type="entry name" value="DNA topoisomerase 6 subunit A"/>
    <property type="match status" value="1"/>
</dbReference>
<dbReference type="PRINTS" id="PR01550">
    <property type="entry name" value="TOP6AFAMILY"/>
</dbReference>
<dbReference type="GO" id="GO:0005694">
    <property type="term" value="C:chromosome"/>
    <property type="evidence" value="ECO:0007669"/>
    <property type="project" value="InterPro"/>
</dbReference>
<evidence type="ECO:0000256" key="9">
    <source>
        <dbReference type="ARBA" id="ARBA00012895"/>
    </source>
</evidence>
<dbReference type="PANTHER" id="PTHR13693">
    <property type="entry name" value="CLASS II AMINOTRANSFERASE/8-AMINO-7-OXONONANOATE SYNTHASE"/>
    <property type="match status" value="1"/>
</dbReference>
<evidence type="ECO:0000256" key="26">
    <source>
        <dbReference type="ARBA" id="ARBA00023315"/>
    </source>
</evidence>
<evidence type="ECO:0000256" key="18">
    <source>
        <dbReference type="ARBA" id="ARBA00023029"/>
    </source>
</evidence>
<dbReference type="InterPro" id="IPR013048">
    <property type="entry name" value="Meiotic_Spo11"/>
</dbReference>
<keyword evidence="40" id="KW-1185">Reference proteome</keyword>
<feature type="domain" description="Topoisomerase 6 subunit A/Spo11 TOPRIM" evidence="38">
    <location>
        <begin position="249"/>
        <end position="420"/>
    </location>
</feature>
<dbReference type="EMBL" id="BRZM01000009">
    <property type="protein sequence ID" value="GLD49985.1"/>
    <property type="molecule type" value="Genomic_DNA"/>
</dbReference>
<dbReference type="InterPro" id="IPR036078">
    <property type="entry name" value="Spo11/TopoVI_A_sf"/>
</dbReference>
<dbReference type="InterPro" id="IPR015421">
    <property type="entry name" value="PyrdxlP-dep_Trfase_major"/>
</dbReference>
<evidence type="ECO:0000256" key="16">
    <source>
        <dbReference type="ARBA" id="ARBA00022898"/>
    </source>
</evidence>
<dbReference type="InterPro" id="IPR002815">
    <property type="entry name" value="Spo11/TopoVI_A"/>
</dbReference>
<dbReference type="EC" id="2.3.1.37" evidence="10"/>
<dbReference type="GO" id="GO:0046872">
    <property type="term" value="F:metal ion binding"/>
    <property type="evidence" value="ECO:0007669"/>
    <property type="project" value="UniProtKB-KW"/>
</dbReference>
<evidence type="ECO:0000256" key="6">
    <source>
        <dbReference type="ARBA" id="ARBA00005029"/>
    </source>
</evidence>
<evidence type="ECO:0000256" key="14">
    <source>
        <dbReference type="ARBA" id="ARBA00022792"/>
    </source>
</evidence>
<evidence type="ECO:0000256" key="32">
    <source>
        <dbReference type="ARBA" id="ARBA00049013"/>
    </source>
</evidence>
<evidence type="ECO:0000259" key="35">
    <source>
        <dbReference type="Pfam" id="PF00155"/>
    </source>
</evidence>
<dbReference type="Gene3D" id="3.40.640.10">
    <property type="entry name" value="Type I PLP-dependent aspartate aminotransferase-like (Major domain)"/>
    <property type="match status" value="1"/>
</dbReference>
<evidence type="ECO:0000256" key="17">
    <source>
        <dbReference type="ARBA" id="ARBA00022946"/>
    </source>
</evidence>
<evidence type="ECO:0000259" key="37">
    <source>
        <dbReference type="Pfam" id="PF09029"/>
    </source>
</evidence>
<dbReference type="GO" id="GO:0042541">
    <property type="term" value="P:hemoglobin biosynthetic process"/>
    <property type="evidence" value="ECO:0007669"/>
    <property type="project" value="TreeGrafter"/>
</dbReference>
<evidence type="ECO:0000256" key="24">
    <source>
        <dbReference type="ARBA" id="ARBA00023242"/>
    </source>
</evidence>
<dbReference type="InterPro" id="IPR015422">
    <property type="entry name" value="PyrdxlP-dep_Trfase_small"/>
</dbReference>
<dbReference type="Pfam" id="PF00155">
    <property type="entry name" value="Aminotran_1_2"/>
    <property type="match status" value="1"/>
</dbReference>
<keyword evidence="15" id="KW-0460">Magnesium</keyword>
<name>A0AAD3MA53_LATJO</name>
<comment type="caution">
    <text evidence="39">The sequence shown here is derived from an EMBL/GenBank/DDBJ whole genome shotgun (WGS) entry which is preliminary data.</text>
</comment>
<dbReference type="CDD" id="cd00223">
    <property type="entry name" value="TOPRIM_TopoIIB_SPO"/>
    <property type="match status" value="1"/>
</dbReference>
<dbReference type="PRINTS" id="PR01551">
    <property type="entry name" value="SPO11HOMOLOG"/>
</dbReference>
<keyword evidence="25" id="KW-0379">Hydroxylation</keyword>
<dbReference type="InterPro" id="IPR034136">
    <property type="entry name" value="TOPRIM_Topo6A/Spo11"/>
</dbReference>
<dbReference type="GO" id="GO:0030170">
    <property type="term" value="F:pyridoxal phosphate binding"/>
    <property type="evidence" value="ECO:0007669"/>
    <property type="project" value="InterPro"/>
</dbReference>
<evidence type="ECO:0000256" key="34">
    <source>
        <dbReference type="PROSITE-ProRule" id="PRU01385"/>
    </source>
</evidence>
<evidence type="ECO:0000256" key="28">
    <source>
        <dbReference type="ARBA" id="ARBA00039790"/>
    </source>
</evidence>
<dbReference type="PROSITE" id="PS52041">
    <property type="entry name" value="TOPO_IIB"/>
    <property type="match status" value="1"/>
</dbReference>
<keyword evidence="26" id="KW-0012">Acyltransferase</keyword>
<dbReference type="NCBIfam" id="TIGR01821">
    <property type="entry name" value="5aminolev_synth"/>
    <property type="match status" value="1"/>
</dbReference>
<dbReference type="GO" id="GO:0003677">
    <property type="term" value="F:DNA binding"/>
    <property type="evidence" value="ECO:0007669"/>
    <property type="project" value="UniProtKB-UniRule"/>
</dbReference>